<proteinExistence type="predicted"/>
<dbReference type="InterPro" id="IPR000160">
    <property type="entry name" value="GGDEF_dom"/>
</dbReference>
<name>A0A645D6U9_9ZZZZ</name>
<dbReference type="PANTHER" id="PTHR45138">
    <property type="entry name" value="REGULATORY COMPONENTS OF SENSORY TRANSDUCTION SYSTEM"/>
    <property type="match status" value="1"/>
</dbReference>
<dbReference type="InterPro" id="IPR043128">
    <property type="entry name" value="Rev_trsase/Diguanyl_cyclase"/>
</dbReference>
<dbReference type="PROSITE" id="PS50887">
    <property type="entry name" value="GGDEF"/>
    <property type="match status" value="1"/>
</dbReference>
<dbReference type="Gene3D" id="3.30.450.20">
    <property type="entry name" value="PAS domain"/>
    <property type="match status" value="1"/>
</dbReference>
<dbReference type="SMART" id="SM00267">
    <property type="entry name" value="GGDEF"/>
    <property type="match status" value="1"/>
</dbReference>
<dbReference type="InterPro" id="IPR050469">
    <property type="entry name" value="Diguanylate_Cyclase"/>
</dbReference>
<dbReference type="EMBL" id="VSSQ01033471">
    <property type="protein sequence ID" value="MPM85074.1"/>
    <property type="molecule type" value="Genomic_DNA"/>
</dbReference>
<dbReference type="CDD" id="cd01949">
    <property type="entry name" value="GGDEF"/>
    <property type="match status" value="1"/>
</dbReference>
<dbReference type="SUPFAM" id="SSF55073">
    <property type="entry name" value="Nucleotide cyclase"/>
    <property type="match status" value="1"/>
</dbReference>
<dbReference type="Pfam" id="PF00990">
    <property type="entry name" value="GGDEF"/>
    <property type="match status" value="1"/>
</dbReference>
<organism evidence="2">
    <name type="scientific">bioreactor metagenome</name>
    <dbReference type="NCBI Taxonomy" id="1076179"/>
    <lineage>
        <taxon>unclassified sequences</taxon>
        <taxon>metagenomes</taxon>
        <taxon>ecological metagenomes</taxon>
    </lineage>
</organism>
<protein>
    <recommendedName>
        <fullName evidence="1">GGDEF domain-containing protein</fullName>
    </recommendedName>
</protein>
<dbReference type="PANTHER" id="PTHR45138:SF9">
    <property type="entry name" value="DIGUANYLATE CYCLASE DGCM-RELATED"/>
    <property type="match status" value="1"/>
</dbReference>
<dbReference type="AlphaFoldDB" id="A0A645D6U9"/>
<evidence type="ECO:0000259" key="1">
    <source>
        <dbReference type="PROSITE" id="PS50887"/>
    </source>
</evidence>
<dbReference type="FunFam" id="3.30.70.270:FF:000001">
    <property type="entry name" value="Diguanylate cyclase domain protein"/>
    <property type="match status" value="1"/>
</dbReference>
<dbReference type="GO" id="GO:0052621">
    <property type="term" value="F:diguanylate cyclase activity"/>
    <property type="evidence" value="ECO:0007669"/>
    <property type="project" value="TreeGrafter"/>
</dbReference>
<dbReference type="NCBIfam" id="TIGR00254">
    <property type="entry name" value="GGDEF"/>
    <property type="match status" value="1"/>
</dbReference>
<feature type="domain" description="GGDEF" evidence="1">
    <location>
        <begin position="226"/>
        <end position="356"/>
    </location>
</feature>
<dbReference type="InterPro" id="IPR029787">
    <property type="entry name" value="Nucleotide_cyclase"/>
</dbReference>
<sequence length="356" mass="40094">MLMVLIAMGLYIYDSLKRENKQKGNILLTVTSSVFAVAGLLLSQIKPFGPYLDYMALCLPVTCVLVVLAILQYDLLETSSIARGMSFESSSDAILLINRQNKVIDYNSSAKELFSQINIRLDNGYLSTLFCQVPDLLKGLEKTEKSVIKLYINNEERYYDVTTKNLGNLKSARGLIKTIRDVTQIYQLNEELKKLALTDELSTLNNRRAFIQIGKECILKANESGKTLHLIMFDLDRFKNVNDQYGHAAGDMVIHNFGKLLKNHFGTGCLIARLGGEEFAVLQADFTESDILESLNTFLKNTEKQTYTYLNNQYNVTVSIGVTKKLPGQNLESMMSKADKALYQSKNRGRNCITLL</sequence>
<reference evidence="2" key="1">
    <citation type="submission" date="2019-08" db="EMBL/GenBank/DDBJ databases">
        <authorList>
            <person name="Kucharzyk K."/>
            <person name="Murdoch R.W."/>
            <person name="Higgins S."/>
            <person name="Loffler F."/>
        </authorList>
    </citation>
    <scope>NUCLEOTIDE SEQUENCE</scope>
</reference>
<dbReference type="Gene3D" id="3.30.70.270">
    <property type="match status" value="1"/>
</dbReference>
<gene>
    <name evidence="2" type="ORF">SDC9_132151</name>
</gene>
<evidence type="ECO:0000313" key="2">
    <source>
        <dbReference type="EMBL" id="MPM85074.1"/>
    </source>
</evidence>
<comment type="caution">
    <text evidence="2">The sequence shown here is derived from an EMBL/GenBank/DDBJ whole genome shotgun (WGS) entry which is preliminary data.</text>
</comment>
<accession>A0A645D6U9</accession>